<name>B4JAJ3_DROGR</name>
<keyword evidence="2" id="KW-0479">Metal-binding</keyword>
<dbReference type="GO" id="GO:0000978">
    <property type="term" value="F:RNA polymerase II cis-regulatory region sequence-specific DNA binding"/>
    <property type="evidence" value="ECO:0007669"/>
    <property type="project" value="TreeGrafter"/>
</dbReference>
<dbReference type="SUPFAM" id="SSF57716">
    <property type="entry name" value="Glucocorticoid receptor-like (DNA-binding domain)"/>
    <property type="match status" value="1"/>
</dbReference>
<dbReference type="EMBL" id="CH916368">
    <property type="protein sequence ID" value="EDW02779.1"/>
    <property type="molecule type" value="Genomic_DNA"/>
</dbReference>
<feature type="region of interest" description="Disordered" evidence="13">
    <location>
        <begin position="20"/>
        <end position="50"/>
    </location>
</feature>
<dbReference type="PANTHER" id="PTHR24085:SF4">
    <property type="entry name" value="NUCLEAR HORMONE RECEPTOR HR38-RELATED"/>
    <property type="match status" value="1"/>
</dbReference>
<dbReference type="InterPro" id="IPR013088">
    <property type="entry name" value="Znf_NHR/GATA"/>
</dbReference>
<evidence type="ECO:0000256" key="3">
    <source>
        <dbReference type="ARBA" id="ARBA00022771"/>
    </source>
</evidence>
<dbReference type="InterPro" id="IPR001628">
    <property type="entry name" value="Znf_hrmn_rcpt"/>
</dbReference>
<evidence type="ECO:0000256" key="8">
    <source>
        <dbReference type="ARBA" id="ARBA00023170"/>
    </source>
</evidence>
<feature type="compositionally biased region" description="Low complexity" evidence="13">
    <location>
        <begin position="318"/>
        <end position="329"/>
    </location>
</feature>
<evidence type="ECO:0000256" key="7">
    <source>
        <dbReference type="ARBA" id="ARBA00023163"/>
    </source>
</evidence>
<dbReference type="PROSITE" id="PS00031">
    <property type="entry name" value="NUCLEAR_REC_DBD_1"/>
    <property type="match status" value="1"/>
</dbReference>
<evidence type="ECO:0000313" key="17">
    <source>
        <dbReference type="Proteomes" id="UP000001070"/>
    </source>
</evidence>
<dbReference type="SMART" id="SM00430">
    <property type="entry name" value="HOLI"/>
    <property type="match status" value="1"/>
</dbReference>
<evidence type="ECO:0000256" key="9">
    <source>
        <dbReference type="ARBA" id="ARBA00023242"/>
    </source>
</evidence>
<feature type="compositionally biased region" description="Low complexity" evidence="13">
    <location>
        <begin position="349"/>
        <end position="359"/>
    </location>
</feature>
<dbReference type="HOGENOM" id="CLU_007368_14_0_1"/>
<dbReference type="Proteomes" id="UP000001070">
    <property type="component" value="Unassembled WGS sequence"/>
</dbReference>
<dbReference type="GO" id="GO:0001046">
    <property type="term" value="F:core promoter sequence-specific DNA binding"/>
    <property type="evidence" value="ECO:0007669"/>
    <property type="project" value="EnsemblMetazoa"/>
</dbReference>
<dbReference type="PRINTS" id="PR00047">
    <property type="entry name" value="STROIDFINGER"/>
</dbReference>
<dbReference type="PROSITE" id="PS51030">
    <property type="entry name" value="NUCLEAR_REC_DBD_2"/>
    <property type="match status" value="1"/>
</dbReference>
<dbReference type="FunCoup" id="B4JAJ3">
    <property type="interactions" value="7"/>
</dbReference>
<evidence type="ECO:0000256" key="2">
    <source>
        <dbReference type="ARBA" id="ARBA00022723"/>
    </source>
</evidence>
<keyword evidence="6" id="KW-0238">DNA-binding</keyword>
<comment type="subcellular location">
    <subcellularLocation>
        <location evidence="1">Nucleus</location>
    </subcellularLocation>
</comment>
<feature type="compositionally biased region" description="Basic residues" evidence="13">
    <location>
        <begin position="331"/>
        <end position="348"/>
    </location>
</feature>
<keyword evidence="3" id="KW-0863">Zinc-finger</keyword>
<keyword evidence="17" id="KW-1185">Reference proteome</keyword>
<dbReference type="InterPro" id="IPR001723">
    <property type="entry name" value="Nuclear_hrmn_rcpt"/>
</dbReference>
<feature type="region of interest" description="Disordered" evidence="13">
    <location>
        <begin position="893"/>
        <end position="916"/>
    </location>
</feature>
<dbReference type="Pfam" id="PF00104">
    <property type="entry name" value="Hormone_recep"/>
    <property type="match status" value="1"/>
</dbReference>
<dbReference type="InterPro" id="IPR035500">
    <property type="entry name" value="NHR-like_dom_sf"/>
</dbReference>
<feature type="domain" description="Nuclear receptor" evidence="14">
    <location>
        <begin position="816"/>
        <end position="891"/>
    </location>
</feature>
<dbReference type="GO" id="GO:0035259">
    <property type="term" value="F:nuclear glucocorticoid receptor binding"/>
    <property type="evidence" value="ECO:0007669"/>
    <property type="project" value="TreeGrafter"/>
</dbReference>
<dbReference type="OrthoDB" id="5952118at2759"/>
<sequence length="1161" mass="126219">MRDRLASLIVVKQEAAPTLSHSCNNNNNISSNNNNNNISSNNNNHSNSRNIENDLMLPQQQLHQLPAIKCESLYAFPSYESNIYYEINNNSCYRQNLNVVATNHTTPIATKPTTAAAAAAAAAAATTTTTAAVTFPAVIYPCRNLFPDGCDIGHLSCSVNGSSGQQQLAGSSGFYVNTSWHSNGIHTCADTTPTTTSSESRRTPPTKLTEQGSRPFTKIASKLKNVKSESVSSGTARITTTTAPVRSPKAETETDTESDSKVAETVTATTAERTKLSQVRLTNQSTTSMLLLQPNSSFSSLSSFDNFSTQTVTTTTATSAAAAAAAESSAGHHHNHHHHHNHRHHHQHQQTLQSHQQHNQHLLLPTSSQDTLLSHEEDQLISNLADAAVTHSELFSDLFFPSDSNNSLLSPALEHHSVASYPDTQVDVPPPSSHETLIGSSEDITSSIENLTKLTCLRDKRLSSIQDQPAGSSEQDHHSICLLSLRSSSDPAIALHAQQQQQLQQQQQQHLQAVHQLQRQRHGASDLLISPIGGPLSCGSSLPSFQETYSLKYTSSSGSPTPPTATPSDQLLTLKMDDDCFPLTNTAAEVLAGLSSGPPSGQLQSLHQLHQAQPTHLSHSGNNNSNNNSNNNANNNNSSSGSYNYHGHFNAINGASKFSPSSSASSLYEYSGQNDLFYGQQQQQQHGYQQHNYNMNNGERFSLPTFPTISELEAANAAAADANAGPTSGSNSVVAVSMPPMRRASLPVQRSVSPAAAAHSPKLAKLTLGPRHAHAHALQVQLSSTPNSAASSPVSGAGVDLLHSQAGRLLQSASSSQLCAVCGDTAACQHYGVRTCEGCKGFFKRTVQKGSKYVCLADKSCPVDKRRRNRCQFCRFQKCLVVGMVKEVVRTDSLKGRRGRLPSKPKSPQESPPSPPISLITALVRSHVDTTPDPSCLDYTHYEEPLDPLTPPIVASALAMSEADKVHQFYQLLTSSVDVIKQFAEKIPGYLDLTSEDQELLFQSASLELFVLRLSYRARSDETKMIFCNGTVLHRNQCQRSFGDWLNGIMEFSRSLQNLEIDISAFACLCALTLITERHGLREPKKVEQLQMKIIGSLRDHVTYNAEAQKKQHYFSRLLGKLPELRSLSVQGLQRIFYLKLEDLVPAPALIENMFVTTLPF</sequence>
<dbReference type="STRING" id="7222.B4JAJ3"/>
<evidence type="ECO:0000313" key="16">
    <source>
        <dbReference type="EMBL" id="EDW02779.1"/>
    </source>
</evidence>
<dbReference type="PhylomeDB" id="B4JAJ3"/>
<feature type="region of interest" description="Disordered" evidence="13">
    <location>
        <begin position="318"/>
        <end position="359"/>
    </location>
</feature>
<feature type="compositionally biased region" description="Low complexity" evidence="13">
    <location>
        <begin position="602"/>
        <end position="642"/>
    </location>
</feature>
<dbReference type="GO" id="GO:0048082">
    <property type="term" value="P:regulation of adult chitin-containing cuticle pigmentation"/>
    <property type="evidence" value="ECO:0007669"/>
    <property type="project" value="EnsemblMetazoa"/>
</dbReference>
<evidence type="ECO:0000256" key="1">
    <source>
        <dbReference type="ARBA" id="ARBA00004123"/>
    </source>
</evidence>
<dbReference type="GO" id="GO:0046982">
    <property type="term" value="F:protein heterodimerization activity"/>
    <property type="evidence" value="ECO:0007669"/>
    <property type="project" value="EnsemblMetazoa"/>
</dbReference>
<dbReference type="SMART" id="SM00399">
    <property type="entry name" value="ZnF_C4"/>
    <property type="match status" value="1"/>
</dbReference>
<feature type="compositionally biased region" description="Basic and acidic residues" evidence="13">
    <location>
        <begin position="248"/>
        <end position="262"/>
    </location>
</feature>
<dbReference type="InParanoid" id="B4JAJ3"/>
<feature type="domain" description="NR LBD" evidence="15">
    <location>
        <begin position="915"/>
        <end position="1158"/>
    </location>
</feature>
<evidence type="ECO:0000259" key="14">
    <source>
        <dbReference type="PROSITE" id="PS51030"/>
    </source>
</evidence>
<dbReference type="CDD" id="cd07072">
    <property type="entry name" value="NR_LBD_DHR38_like"/>
    <property type="match status" value="1"/>
</dbReference>
<dbReference type="OMA" id="KMIFCNG"/>
<dbReference type="PANTHER" id="PTHR24085">
    <property type="entry name" value="NUCLEAR HORMONE RECEPTOR"/>
    <property type="match status" value="1"/>
</dbReference>
<proteinExistence type="predicted"/>
<dbReference type="GO" id="GO:0042335">
    <property type="term" value="P:cuticle development"/>
    <property type="evidence" value="ECO:0007669"/>
    <property type="project" value="EnsemblMetazoa"/>
</dbReference>
<evidence type="ECO:0000256" key="5">
    <source>
        <dbReference type="ARBA" id="ARBA00023015"/>
    </source>
</evidence>
<dbReference type="SMR" id="B4JAJ3"/>
<keyword evidence="5" id="KW-0805">Transcription regulation</keyword>
<evidence type="ECO:0000256" key="10">
    <source>
        <dbReference type="ARBA" id="ARBA00065130"/>
    </source>
</evidence>
<keyword evidence="8" id="KW-0675">Receptor</keyword>
<feature type="region of interest" description="Disordered" evidence="13">
    <location>
        <begin position="187"/>
        <end position="269"/>
    </location>
</feature>
<dbReference type="GO" id="GO:0005634">
    <property type="term" value="C:nucleus"/>
    <property type="evidence" value="ECO:0007669"/>
    <property type="project" value="UniProtKB-SubCell"/>
</dbReference>
<evidence type="ECO:0000256" key="6">
    <source>
        <dbReference type="ARBA" id="ARBA00023125"/>
    </source>
</evidence>
<dbReference type="FunFam" id="3.30.50.10:FF:000009">
    <property type="entry name" value="nuclear receptor subfamily 4 group A member 2"/>
    <property type="match status" value="1"/>
</dbReference>
<evidence type="ECO:0000256" key="13">
    <source>
        <dbReference type="SAM" id="MobiDB-lite"/>
    </source>
</evidence>
<evidence type="ECO:0000256" key="12">
    <source>
        <dbReference type="ARBA" id="ARBA00075617"/>
    </source>
</evidence>
<protein>
    <recommendedName>
        <fullName evidence="11">Probable nuclear hormone receptor HR38</fullName>
    </recommendedName>
    <alternativeName>
        <fullName evidence="12">Nuclear receptor subfamily 4 group A member 4</fullName>
    </alternativeName>
</protein>
<comment type="subunit">
    <text evidence="10">Forms a heterodimer with USP.</text>
</comment>
<dbReference type="GO" id="GO:0005737">
    <property type="term" value="C:cytoplasm"/>
    <property type="evidence" value="ECO:0007669"/>
    <property type="project" value="EnsemblMetazoa"/>
</dbReference>
<feature type="region of interest" description="Disordered" evidence="13">
    <location>
        <begin position="592"/>
        <end position="642"/>
    </location>
</feature>
<dbReference type="GO" id="GO:0005102">
    <property type="term" value="F:signaling receptor binding"/>
    <property type="evidence" value="ECO:0007669"/>
    <property type="project" value="EnsemblMetazoa"/>
</dbReference>
<dbReference type="GO" id="GO:0008270">
    <property type="term" value="F:zinc ion binding"/>
    <property type="evidence" value="ECO:0007669"/>
    <property type="project" value="UniProtKB-KW"/>
</dbReference>
<keyword evidence="7" id="KW-0804">Transcription</keyword>
<accession>B4JAJ3</accession>
<dbReference type="GO" id="GO:0005667">
    <property type="term" value="C:transcription regulator complex"/>
    <property type="evidence" value="ECO:0007669"/>
    <property type="project" value="TreeGrafter"/>
</dbReference>
<reference evidence="16 17" key="1">
    <citation type="journal article" date="2007" name="Nature">
        <title>Evolution of genes and genomes on the Drosophila phylogeny.</title>
        <authorList>
            <consortium name="Drosophila 12 Genomes Consortium"/>
            <person name="Clark A.G."/>
            <person name="Eisen M.B."/>
            <person name="Smith D.R."/>
            <person name="Bergman C.M."/>
            <person name="Oliver B."/>
            <person name="Markow T.A."/>
            <person name="Kaufman T.C."/>
            <person name="Kellis M."/>
            <person name="Gelbart W."/>
            <person name="Iyer V.N."/>
            <person name="Pollard D.A."/>
            <person name="Sackton T.B."/>
            <person name="Larracuente A.M."/>
            <person name="Singh N.D."/>
            <person name="Abad J.P."/>
            <person name="Abt D.N."/>
            <person name="Adryan B."/>
            <person name="Aguade M."/>
            <person name="Akashi H."/>
            <person name="Anderson W.W."/>
            <person name="Aquadro C.F."/>
            <person name="Ardell D.H."/>
            <person name="Arguello R."/>
            <person name="Artieri C.G."/>
            <person name="Barbash D.A."/>
            <person name="Barker D."/>
            <person name="Barsanti P."/>
            <person name="Batterham P."/>
            <person name="Batzoglou S."/>
            <person name="Begun D."/>
            <person name="Bhutkar A."/>
            <person name="Blanco E."/>
            <person name="Bosak S.A."/>
            <person name="Bradley R.K."/>
            <person name="Brand A.D."/>
            <person name="Brent M.R."/>
            <person name="Brooks A.N."/>
            <person name="Brown R.H."/>
            <person name="Butlin R.K."/>
            <person name="Caggese C."/>
            <person name="Calvi B.R."/>
            <person name="Bernardo de Carvalho A."/>
            <person name="Caspi A."/>
            <person name="Castrezana S."/>
            <person name="Celniker S.E."/>
            <person name="Chang J.L."/>
            <person name="Chapple C."/>
            <person name="Chatterji S."/>
            <person name="Chinwalla A."/>
            <person name="Civetta A."/>
            <person name="Clifton S.W."/>
            <person name="Comeron J.M."/>
            <person name="Costello J.C."/>
            <person name="Coyne J.A."/>
            <person name="Daub J."/>
            <person name="David R.G."/>
            <person name="Delcher A.L."/>
            <person name="Delehaunty K."/>
            <person name="Do C.B."/>
            <person name="Ebling H."/>
            <person name="Edwards K."/>
            <person name="Eickbush T."/>
            <person name="Evans J.D."/>
            <person name="Filipski A."/>
            <person name="Findeiss S."/>
            <person name="Freyhult E."/>
            <person name="Fulton L."/>
            <person name="Fulton R."/>
            <person name="Garcia A.C."/>
            <person name="Gardiner A."/>
            <person name="Garfield D.A."/>
            <person name="Garvin B.E."/>
            <person name="Gibson G."/>
            <person name="Gilbert D."/>
            <person name="Gnerre S."/>
            <person name="Godfrey J."/>
            <person name="Good R."/>
            <person name="Gotea V."/>
            <person name="Gravely B."/>
            <person name="Greenberg A.J."/>
            <person name="Griffiths-Jones S."/>
            <person name="Gross S."/>
            <person name="Guigo R."/>
            <person name="Gustafson E.A."/>
            <person name="Haerty W."/>
            <person name="Hahn M.W."/>
            <person name="Halligan D.L."/>
            <person name="Halpern A.L."/>
            <person name="Halter G.M."/>
            <person name="Han M.V."/>
            <person name="Heger A."/>
            <person name="Hillier L."/>
            <person name="Hinrichs A.S."/>
            <person name="Holmes I."/>
            <person name="Hoskins R.A."/>
            <person name="Hubisz M.J."/>
            <person name="Hultmark D."/>
            <person name="Huntley M.A."/>
            <person name="Jaffe D.B."/>
            <person name="Jagadeeshan S."/>
            <person name="Jeck W.R."/>
            <person name="Johnson J."/>
            <person name="Jones C.D."/>
            <person name="Jordan W.C."/>
            <person name="Karpen G.H."/>
            <person name="Kataoka E."/>
            <person name="Keightley P.D."/>
            <person name="Kheradpour P."/>
            <person name="Kirkness E.F."/>
            <person name="Koerich L.B."/>
            <person name="Kristiansen K."/>
            <person name="Kudrna D."/>
            <person name="Kulathinal R.J."/>
            <person name="Kumar S."/>
            <person name="Kwok R."/>
            <person name="Lander E."/>
            <person name="Langley C.H."/>
            <person name="Lapoint R."/>
            <person name="Lazzaro B.P."/>
            <person name="Lee S.J."/>
            <person name="Levesque L."/>
            <person name="Li R."/>
            <person name="Lin C.F."/>
            <person name="Lin M.F."/>
            <person name="Lindblad-Toh K."/>
            <person name="Llopart A."/>
            <person name="Long M."/>
            <person name="Low L."/>
            <person name="Lozovsky E."/>
            <person name="Lu J."/>
            <person name="Luo M."/>
            <person name="Machado C.A."/>
            <person name="Makalowski W."/>
            <person name="Marzo M."/>
            <person name="Matsuda M."/>
            <person name="Matzkin L."/>
            <person name="McAllister B."/>
            <person name="McBride C.S."/>
            <person name="McKernan B."/>
            <person name="McKernan K."/>
            <person name="Mendez-Lago M."/>
            <person name="Minx P."/>
            <person name="Mollenhauer M.U."/>
            <person name="Montooth K."/>
            <person name="Mount S.M."/>
            <person name="Mu X."/>
            <person name="Myers E."/>
            <person name="Negre B."/>
            <person name="Newfeld S."/>
            <person name="Nielsen R."/>
            <person name="Noor M.A."/>
            <person name="O'Grady P."/>
            <person name="Pachter L."/>
            <person name="Papaceit M."/>
            <person name="Parisi M.J."/>
            <person name="Parisi M."/>
            <person name="Parts L."/>
            <person name="Pedersen J.S."/>
            <person name="Pesole G."/>
            <person name="Phillippy A.M."/>
            <person name="Ponting C.P."/>
            <person name="Pop M."/>
            <person name="Porcelli D."/>
            <person name="Powell J.R."/>
            <person name="Prohaska S."/>
            <person name="Pruitt K."/>
            <person name="Puig M."/>
            <person name="Quesneville H."/>
            <person name="Ram K.R."/>
            <person name="Rand D."/>
            <person name="Rasmussen M.D."/>
            <person name="Reed L.K."/>
            <person name="Reenan R."/>
            <person name="Reily A."/>
            <person name="Remington K.A."/>
            <person name="Rieger T.T."/>
            <person name="Ritchie M.G."/>
            <person name="Robin C."/>
            <person name="Rogers Y.H."/>
            <person name="Rohde C."/>
            <person name="Rozas J."/>
            <person name="Rubenfield M.J."/>
            <person name="Ruiz A."/>
            <person name="Russo S."/>
            <person name="Salzberg S.L."/>
            <person name="Sanchez-Gracia A."/>
            <person name="Saranga D.J."/>
            <person name="Sato H."/>
            <person name="Schaeffer S.W."/>
            <person name="Schatz M.C."/>
            <person name="Schlenke T."/>
            <person name="Schwartz R."/>
            <person name="Segarra C."/>
            <person name="Singh R.S."/>
            <person name="Sirot L."/>
            <person name="Sirota M."/>
            <person name="Sisneros N.B."/>
            <person name="Smith C.D."/>
            <person name="Smith T.F."/>
            <person name="Spieth J."/>
            <person name="Stage D.E."/>
            <person name="Stark A."/>
            <person name="Stephan W."/>
            <person name="Strausberg R.L."/>
            <person name="Strempel S."/>
            <person name="Sturgill D."/>
            <person name="Sutton G."/>
            <person name="Sutton G.G."/>
            <person name="Tao W."/>
            <person name="Teichmann S."/>
            <person name="Tobari Y.N."/>
            <person name="Tomimura Y."/>
            <person name="Tsolas J.M."/>
            <person name="Valente V.L."/>
            <person name="Venter E."/>
            <person name="Venter J.C."/>
            <person name="Vicario S."/>
            <person name="Vieira F.G."/>
            <person name="Vilella A.J."/>
            <person name="Villasante A."/>
            <person name="Walenz B."/>
            <person name="Wang J."/>
            <person name="Wasserman M."/>
            <person name="Watts T."/>
            <person name="Wilson D."/>
            <person name="Wilson R.K."/>
            <person name="Wing R.A."/>
            <person name="Wolfner M.F."/>
            <person name="Wong A."/>
            <person name="Wong G.K."/>
            <person name="Wu C.I."/>
            <person name="Wu G."/>
            <person name="Yamamoto D."/>
            <person name="Yang H.P."/>
            <person name="Yang S.P."/>
            <person name="Yorke J.A."/>
            <person name="Yoshida K."/>
            <person name="Zdobnov E."/>
            <person name="Zhang P."/>
            <person name="Zhang Y."/>
            <person name="Zimin A.V."/>
            <person name="Baldwin J."/>
            <person name="Abdouelleil A."/>
            <person name="Abdulkadir J."/>
            <person name="Abebe A."/>
            <person name="Abera B."/>
            <person name="Abreu J."/>
            <person name="Acer S.C."/>
            <person name="Aftuck L."/>
            <person name="Alexander A."/>
            <person name="An P."/>
            <person name="Anderson E."/>
            <person name="Anderson S."/>
            <person name="Arachi H."/>
            <person name="Azer M."/>
            <person name="Bachantsang P."/>
            <person name="Barry A."/>
            <person name="Bayul T."/>
            <person name="Berlin A."/>
            <person name="Bessette D."/>
            <person name="Bloom T."/>
            <person name="Blye J."/>
            <person name="Boguslavskiy L."/>
            <person name="Bonnet C."/>
            <person name="Boukhgalter B."/>
            <person name="Bourzgui I."/>
            <person name="Brown A."/>
            <person name="Cahill P."/>
            <person name="Channer S."/>
            <person name="Cheshatsang Y."/>
            <person name="Chuda L."/>
            <person name="Citroen M."/>
            <person name="Collymore A."/>
            <person name="Cooke P."/>
            <person name="Costello M."/>
            <person name="D'Aco K."/>
            <person name="Daza R."/>
            <person name="De Haan G."/>
            <person name="DeGray S."/>
            <person name="DeMaso C."/>
            <person name="Dhargay N."/>
            <person name="Dooley K."/>
            <person name="Dooley E."/>
            <person name="Doricent M."/>
            <person name="Dorje P."/>
            <person name="Dorjee K."/>
            <person name="Dupes A."/>
            <person name="Elong R."/>
            <person name="Falk J."/>
            <person name="Farina A."/>
            <person name="Faro S."/>
            <person name="Ferguson D."/>
            <person name="Fisher S."/>
            <person name="Foley C.D."/>
            <person name="Franke A."/>
            <person name="Friedrich D."/>
            <person name="Gadbois L."/>
            <person name="Gearin G."/>
            <person name="Gearin C.R."/>
            <person name="Giannoukos G."/>
            <person name="Goode T."/>
            <person name="Graham J."/>
            <person name="Grandbois E."/>
            <person name="Grewal S."/>
            <person name="Gyaltsen K."/>
            <person name="Hafez N."/>
            <person name="Hagos B."/>
            <person name="Hall J."/>
            <person name="Henson C."/>
            <person name="Hollinger A."/>
            <person name="Honan T."/>
            <person name="Huard M.D."/>
            <person name="Hughes L."/>
            <person name="Hurhula B."/>
            <person name="Husby M.E."/>
            <person name="Kamat A."/>
            <person name="Kanga B."/>
            <person name="Kashin S."/>
            <person name="Khazanovich D."/>
            <person name="Kisner P."/>
            <person name="Lance K."/>
            <person name="Lara M."/>
            <person name="Lee W."/>
            <person name="Lennon N."/>
            <person name="Letendre F."/>
            <person name="LeVine R."/>
            <person name="Lipovsky A."/>
            <person name="Liu X."/>
            <person name="Liu J."/>
            <person name="Liu S."/>
            <person name="Lokyitsang T."/>
            <person name="Lokyitsang Y."/>
            <person name="Lubonja R."/>
            <person name="Lui A."/>
            <person name="MacDonald P."/>
            <person name="Magnisalis V."/>
            <person name="Maru K."/>
            <person name="Matthews C."/>
            <person name="McCusker W."/>
            <person name="McDonough S."/>
            <person name="Mehta T."/>
            <person name="Meldrim J."/>
            <person name="Meneus L."/>
            <person name="Mihai O."/>
            <person name="Mihalev A."/>
            <person name="Mihova T."/>
            <person name="Mittelman R."/>
            <person name="Mlenga V."/>
            <person name="Montmayeur A."/>
            <person name="Mulrain L."/>
            <person name="Navidi A."/>
            <person name="Naylor J."/>
            <person name="Negash T."/>
            <person name="Nguyen T."/>
            <person name="Nguyen N."/>
            <person name="Nicol R."/>
            <person name="Norbu C."/>
            <person name="Norbu N."/>
            <person name="Novod N."/>
            <person name="O'Neill B."/>
            <person name="Osman S."/>
            <person name="Markiewicz E."/>
            <person name="Oyono O.L."/>
            <person name="Patti C."/>
            <person name="Phunkhang P."/>
            <person name="Pierre F."/>
            <person name="Priest M."/>
            <person name="Raghuraman S."/>
            <person name="Rege F."/>
            <person name="Reyes R."/>
            <person name="Rise C."/>
            <person name="Rogov P."/>
            <person name="Ross K."/>
            <person name="Ryan E."/>
            <person name="Settipalli S."/>
            <person name="Shea T."/>
            <person name="Sherpa N."/>
            <person name="Shi L."/>
            <person name="Shih D."/>
            <person name="Sparrow T."/>
            <person name="Spaulding J."/>
            <person name="Stalker J."/>
            <person name="Stange-Thomann N."/>
            <person name="Stavropoulos S."/>
            <person name="Stone C."/>
            <person name="Strader C."/>
            <person name="Tesfaye S."/>
            <person name="Thomson T."/>
            <person name="Thoulutsang Y."/>
            <person name="Thoulutsang D."/>
            <person name="Topham K."/>
            <person name="Topping I."/>
            <person name="Tsamla T."/>
            <person name="Vassiliev H."/>
            <person name="Vo A."/>
            <person name="Wangchuk T."/>
            <person name="Wangdi T."/>
            <person name="Weiand M."/>
            <person name="Wilkinson J."/>
            <person name="Wilson A."/>
            <person name="Yadav S."/>
            <person name="Young G."/>
            <person name="Yu Q."/>
            <person name="Zembek L."/>
            <person name="Zhong D."/>
            <person name="Zimmer A."/>
            <person name="Zwirko Z."/>
            <person name="Jaffe D.B."/>
            <person name="Alvarez P."/>
            <person name="Brockman W."/>
            <person name="Butler J."/>
            <person name="Chin C."/>
            <person name="Gnerre S."/>
            <person name="Grabherr M."/>
            <person name="Kleber M."/>
            <person name="Mauceli E."/>
            <person name="MacCallum I."/>
        </authorList>
    </citation>
    <scope>NUCLEOTIDE SEQUENCE [LARGE SCALE GENOMIC DNA]</scope>
    <source>
        <strain evidence="17">Tucson 15287-2541.00</strain>
    </source>
</reference>
<evidence type="ECO:0000256" key="11">
    <source>
        <dbReference type="ARBA" id="ARBA00071265"/>
    </source>
</evidence>
<dbReference type="PRINTS" id="PR00398">
    <property type="entry name" value="STRDHORMONER"/>
</dbReference>
<dbReference type="Pfam" id="PF00105">
    <property type="entry name" value="zf-C4"/>
    <property type="match status" value="1"/>
</dbReference>
<dbReference type="Gene3D" id="1.10.565.10">
    <property type="entry name" value="Retinoid X Receptor"/>
    <property type="match status" value="1"/>
</dbReference>
<dbReference type="PROSITE" id="PS51843">
    <property type="entry name" value="NR_LBD"/>
    <property type="match status" value="1"/>
</dbReference>
<dbReference type="AlphaFoldDB" id="B4JAJ3"/>
<organism evidence="17">
    <name type="scientific">Drosophila grimshawi</name>
    <name type="common">Hawaiian fruit fly</name>
    <name type="synonym">Idiomyia grimshawi</name>
    <dbReference type="NCBI Taxonomy" id="7222"/>
    <lineage>
        <taxon>Eukaryota</taxon>
        <taxon>Metazoa</taxon>
        <taxon>Ecdysozoa</taxon>
        <taxon>Arthropoda</taxon>
        <taxon>Hexapoda</taxon>
        <taxon>Insecta</taxon>
        <taxon>Pterygota</taxon>
        <taxon>Neoptera</taxon>
        <taxon>Endopterygota</taxon>
        <taxon>Diptera</taxon>
        <taxon>Brachycera</taxon>
        <taxon>Muscomorpha</taxon>
        <taxon>Ephydroidea</taxon>
        <taxon>Drosophilidae</taxon>
        <taxon>Drosophila</taxon>
        <taxon>Hawaiian Drosophila</taxon>
    </lineage>
</organism>
<dbReference type="SUPFAM" id="SSF48508">
    <property type="entry name" value="Nuclear receptor ligand-binding domain"/>
    <property type="match status" value="1"/>
</dbReference>
<feature type="compositionally biased region" description="Polar residues" evidence="13">
    <location>
        <begin position="228"/>
        <end position="244"/>
    </location>
</feature>
<dbReference type="CDD" id="cd06969">
    <property type="entry name" value="NR_DBD_NGFI-B"/>
    <property type="match status" value="1"/>
</dbReference>
<keyword evidence="9" id="KW-0539">Nucleus</keyword>
<dbReference type="GO" id="GO:0000981">
    <property type="term" value="F:DNA-binding transcription factor activity, RNA polymerase II-specific"/>
    <property type="evidence" value="ECO:0007669"/>
    <property type="project" value="TreeGrafter"/>
</dbReference>
<feature type="compositionally biased region" description="Low complexity" evidence="13">
    <location>
        <begin position="191"/>
        <end position="206"/>
    </location>
</feature>
<keyword evidence="4" id="KW-0862">Zinc</keyword>
<dbReference type="InterPro" id="IPR000536">
    <property type="entry name" value="Nucl_hrmn_rcpt_lig-bd"/>
</dbReference>
<dbReference type="Gene3D" id="3.30.50.10">
    <property type="entry name" value="Erythroid Transcription Factor GATA-1, subunit A"/>
    <property type="match status" value="1"/>
</dbReference>
<evidence type="ECO:0000259" key="15">
    <source>
        <dbReference type="PROSITE" id="PS51843"/>
    </source>
</evidence>
<gene>
    <name evidence="16" type="primary">Dgri\GH10850</name>
    <name evidence="16" type="ORF">Dgri_GH10850</name>
</gene>
<dbReference type="GO" id="GO:0071376">
    <property type="term" value="P:cellular response to corticotropin-releasing hormone stimulus"/>
    <property type="evidence" value="ECO:0007669"/>
    <property type="project" value="TreeGrafter"/>
</dbReference>
<dbReference type="eggNOG" id="KOG4217">
    <property type="taxonomic scope" value="Eukaryota"/>
</dbReference>
<evidence type="ECO:0000256" key="4">
    <source>
        <dbReference type="ARBA" id="ARBA00022833"/>
    </source>
</evidence>